<dbReference type="HOGENOM" id="CLU_2863196_0_0_5"/>
<accession>A0A068T5N5</accession>
<dbReference type="AlphaFoldDB" id="A0A068T5N5"/>
<organism evidence="1 2">
    <name type="scientific">Neorhizobium galegae bv. officinalis bv. officinalis str. HAMBI 1141</name>
    <dbReference type="NCBI Taxonomy" id="1028801"/>
    <lineage>
        <taxon>Bacteria</taxon>
        <taxon>Pseudomonadati</taxon>
        <taxon>Pseudomonadota</taxon>
        <taxon>Alphaproteobacteria</taxon>
        <taxon>Hyphomicrobiales</taxon>
        <taxon>Rhizobiaceae</taxon>
        <taxon>Rhizobium/Agrobacterium group</taxon>
        <taxon>Neorhizobium</taxon>
    </lineage>
</organism>
<dbReference type="KEGG" id="ngl:RG1141_CH14840"/>
<proteinExistence type="predicted"/>
<dbReference type="EMBL" id="HG938355">
    <property type="protein sequence ID" value="CDN53827.1"/>
    <property type="molecule type" value="Genomic_DNA"/>
</dbReference>
<name>A0A068T5N5_NEOGA</name>
<gene>
    <name evidence="1" type="ORF">RG1141_CH14840</name>
</gene>
<sequence length="64" mass="6919">MEAVMNGSFDGGRVACKPVSVEQLLVLGVPEHVVKSLRAMSAVPKATFRDEGVPLPDREVRDAR</sequence>
<dbReference type="Proteomes" id="UP000028186">
    <property type="component" value="Chromosome I"/>
</dbReference>
<reference evidence="2" key="1">
    <citation type="journal article" date="2014" name="BMC Genomics">
        <title>Genome sequencing of two Neorhizobium galegae strains reveals a noeT gene responsible for the unusual acetylation of the nodulation factors.</title>
        <authorList>
            <person name="Osterman J."/>
            <person name="Marsh J."/>
            <person name="Laine P.K."/>
            <person name="Zeng Z."/>
            <person name="Alatalo E."/>
            <person name="Sullivan J.T."/>
            <person name="Young J.P."/>
            <person name="Thomas-Oates J."/>
            <person name="Paulin L."/>
            <person name="Lindstrom K."/>
        </authorList>
    </citation>
    <scope>NUCLEOTIDE SEQUENCE [LARGE SCALE GENOMIC DNA]</scope>
    <source>
        <strain evidence="2">HAMBI 1141</strain>
    </source>
</reference>
<evidence type="ECO:0000313" key="2">
    <source>
        <dbReference type="Proteomes" id="UP000028186"/>
    </source>
</evidence>
<protein>
    <submittedName>
        <fullName evidence="1">Uncharacterized protein</fullName>
    </submittedName>
</protein>
<evidence type="ECO:0000313" key="1">
    <source>
        <dbReference type="EMBL" id="CDN53827.1"/>
    </source>
</evidence>